<evidence type="ECO:0000256" key="2">
    <source>
        <dbReference type="SAM" id="Phobius"/>
    </source>
</evidence>
<keyword evidence="2" id="KW-0472">Membrane</keyword>
<sequence>MVFLVPAIGLLLWIGVLLGAMVLVGIVWAAFGLVVGLANLAHLLIGGKSRPSVQRKTAAGPKRNVHRAPPPRQATRSAGPAESGGRAAAEIWPKWNSSHRLYVEGEKSHWQEQFDALDYRG</sequence>
<comment type="caution">
    <text evidence="3">The sequence shown here is derived from an EMBL/GenBank/DDBJ whole genome shotgun (WGS) entry which is preliminary data.</text>
</comment>
<accession>A0AAW8NIQ8</accession>
<evidence type="ECO:0000313" key="4">
    <source>
        <dbReference type="Proteomes" id="UP001262032"/>
    </source>
</evidence>
<organism evidence="3 4">
    <name type="scientific">Pseudarthrobacter oxydans</name>
    <name type="common">Arthrobacter oxydans</name>
    <dbReference type="NCBI Taxonomy" id="1671"/>
    <lineage>
        <taxon>Bacteria</taxon>
        <taxon>Bacillati</taxon>
        <taxon>Actinomycetota</taxon>
        <taxon>Actinomycetes</taxon>
        <taxon>Micrococcales</taxon>
        <taxon>Micrococcaceae</taxon>
        <taxon>Pseudarthrobacter</taxon>
    </lineage>
</organism>
<dbReference type="Proteomes" id="UP001262032">
    <property type="component" value="Unassembled WGS sequence"/>
</dbReference>
<protein>
    <submittedName>
        <fullName evidence="3">Uncharacterized protein</fullName>
    </submittedName>
</protein>
<keyword evidence="2" id="KW-0812">Transmembrane</keyword>
<name>A0AAW8NIQ8_PSEOX</name>
<gene>
    <name evidence="3" type="ORF">J2X12_004046</name>
</gene>
<evidence type="ECO:0000313" key="3">
    <source>
        <dbReference type="EMBL" id="MDR7165992.1"/>
    </source>
</evidence>
<dbReference type="GeneID" id="97424466"/>
<dbReference type="RefSeq" id="WP_310114507.1">
    <property type="nucleotide sequence ID" value="NZ_JAVDTN010000023.1"/>
</dbReference>
<proteinExistence type="predicted"/>
<dbReference type="AlphaFoldDB" id="A0AAW8NIQ8"/>
<evidence type="ECO:0000256" key="1">
    <source>
        <dbReference type="SAM" id="MobiDB-lite"/>
    </source>
</evidence>
<keyword evidence="2" id="KW-1133">Transmembrane helix</keyword>
<feature type="region of interest" description="Disordered" evidence="1">
    <location>
        <begin position="50"/>
        <end position="90"/>
    </location>
</feature>
<dbReference type="EMBL" id="JAVDWN010000023">
    <property type="protein sequence ID" value="MDR7165992.1"/>
    <property type="molecule type" value="Genomic_DNA"/>
</dbReference>
<reference evidence="3" key="1">
    <citation type="submission" date="2023-07" db="EMBL/GenBank/DDBJ databases">
        <title>Sorghum-associated microbial communities from plants grown in Nebraska, USA.</title>
        <authorList>
            <person name="Schachtman D."/>
        </authorList>
    </citation>
    <scope>NUCLEOTIDE SEQUENCE</scope>
    <source>
        <strain evidence="3">BE261</strain>
    </source>
</reference>
<feature type="transmembrane region" description="Helical" evidence="2">
    <location>
        <begin position="12"/>
        <end position="45"/>
    </location>
</feature>